<protein>
    <submittedName>
        <fullName evidence="1">Uncharacterized protein</fullName>
    </submittedName>
</protein>
<organism evidence="1">
    <name type="scientific">Anguilla anguilla</name>
    <name type="common">European freshwater eel</name>
    <name type="synonym">Muraena anguilla</name>
    <dbReference type="NCBI Taxonomy" id="7936"/>
    <lineage>
        <taxon>Eukaryota</taxon>
        <taxon>Metazoa</taxon>
        <taxon>Chordata</taxon>
        <taxon>Craniata</taxon>
        <taxon>Vertebrata</taxon>
        <taxon>Euteleostomi</taxon>
        <taxon>Actinopterygii</taxon>
        <taxon>Neopterygii</taxon>
        <taxon>Teleostei</taxon>
        <taxon>Anguilliformes</taxon>
        <taxon>Anguillidae</taxon>
        <taxon>Anguilla</taxon>
    </lineage>
</organism>
<sequence length="40" mass="4189">MGTPAGMSHYLVYCASTPAATLSSETAGQLVVHTLQFFIS</sequence>
<evidence type="ECO:0000313" key="1">
    <source>
        <dbReference type="EMBL" id="JAH16799.1"/>
    </source>
</evidence>
<accession>A0A0E9QJ63</accession>
<name>A0A0E9QJ63_ANGAN</name>
<dbReference type="AlphaFoldDB" id="A0A0E9QJ63"/>
<reference evidence="1" key="1">
    <citation type="submission" date="2014-11" db="EMBL/GenBank/DDBJ databases">
        <authorList>
            <person name="Amaro Gonzalez C."/>
        </authorList>
    </citation>
    <scope>NUCLEOTIDE SEQUENCE</scope>
</reference>
<reference evidence="1" key="2">
    <citation type="journal article" date="2015" name="Fish Shellfish Immunol.">
        <title>Early steps in the European eel (Anguilla anguilla)-Vibrio vulnificus interaction in the gills: Role of the RtxA13 toxin.</title>
        <authorList>
            <person name="Callol A."/>
            <person name="Pajuelo D."/>
            <person name="Ebbesson L."/>
            <person name="Teles M."/>
            <person name="MacKenzie S."/>
            <person name="Amaro C."/>
        </authorList>
    </citation>
    <scope>NUCLEOTIDE SEQUENCE</scope>
</reference>
<proteinExistence type="predicted"/>
<dbReference type="EMBL" id="GBXM01091778">
    <property type="protein sequence ID" value="JAH16799.1"/>
    <property type="molecule type" value="Transcribed_RNA"/>
</dbReference>